<dbReference type="OrthoDB" id="3642956at2759"/>
<keyword evidence="3" id="KW-1185">Reference proteome</keyword>
<evidence type="ECO:0000313" key="2">
    <source>
        <dbReference type="EMBL" id="PPJ60723.1"/>
    </source>
</evidence>
<name>A0A2S6CLX6_9PEZI</name>
<feature type="compositionally biased region" description="Acidic residues" evidence="1">
    <location>
        <begin position="418"/>
        <end position="438"/>
    </location>
</feature>
<feature type="compositionally biased region" description="Basic residues" evidence="1">
    <location>
        <begin position="456"/>
        <end position="474"/>
    </location>
</feature>
<proteinExistence type="predicted"/>
<feature type="compositionally biased region" description="Polar residues" evidence="1">
    <location>
        <begin position="171"/>
        <end position="180"/>
    </location>
</feature>
<feature type="compositionally biased region" description="Low complexity" evidence="1">
    <location>
        <begin position="181"/>
        <end position="199"/>
    </location>
</feature>
<sequence>MPRPTWQIEERRTLFVLKVVLGLSDEESHDLMGRIFGETWRSATDPPRKKYGVNDLRDEVKFRWSAGKRHAHWNTIDPEAGFSDEEQTAQTNTLSTIVSAAQQTDKVNWLLTNDKGVMARQLGVILIPDAASRPHYQRDPATFDRNFYGGERKAPKRKQGSPESGPRKRLATSNQPTTQHSDSTATTSEAESTAQRSTEPTADMRRPDPLENWTGWHVDMVHEKWYLERRQQLESGAELTGHEVPEYIFEDCGTRQFGGQLIRVYNPSSTIEFEDALVCPSAVCDQCTGLNNLEDKRIADLVPGVEVTDGPTKGLPFVHKKRDVKIAFDGSGQLVFNQANDINYQPLVLPERTKLYKVRCMVRNKKRDQVIERDVKVLGCVPEHCEICNPELAQTRKSERPKGPQKAAKAQDEVEGAHEEEDEETPDSAEEPGDGDIEEPAKSASDDSDYGEPLQKKRRGKAKKAPRKRVFAGR</sequence>
<feature type="region of interest" description="Disordered" evidence="1">
    <location>
        <begin position="134"/>
        <end position="209"/>
    </location>
</feature>
<dbReference type="EMBL" id="PNEN01000230">
    <property type="protein sequence ID" value="PPJ60723.1"/>
    <property type="molecule type" value="Genomic_DNA"/>
</dbReference>
<dbReference type="AlphaFoldDB" id="A0A2S6CLX6"/>
<protein>
    <submittedName>
        <fullName evidence="2">Uncharacterized protein</fullName>
    </submittedName>
</protein>
<evidence type="ECO:0000256" key="1">
    <source>
        <dbReference type="SAM" id="MobiDB-lite"/>
    </source>
</evidence>
<organism evidence="2 3">
    <name type="scientific">Cercospora berteroae</name>
    <dbReference type="NCBI Taxonomy" id="357750"/>
    <lineage>
        <taxon>Eukaryota</taxon>
        <taxon>Fungi</taxon>
        <taxon>Dikarya</taxon>
        <taxon>Ascomycota</taxon>
        <taxon>Pezizomycotina</taxon>
        <taxon>Dothideomycetes</taxon>
        <taxon>Dothideomycetidae</taxon>
        <taxon>Mycosphaerellales</taxon>
        <taxon>Mycosphaerellaceae</taxon>
        <taxon>Cercospora</taxon>
    </lineage>
</organism>
<reference evidence="3" key="1">
    <citation type="journal article" date="2017" name="bioRxiv">
        <title>Conservation of a gene cluster reveals novel cercosporin biosynthetic mechanisms and extends production to the genus Colletotrichum.</title>
        <authorList>
            <person name="de Jonge R."/>
            <person name="Ebert M.K."/>
            <person name="Huitt-Roehl C.R."/>
            <person name="Pal P."/>
            <person name="Suttle J.C."/>
            <person name="Spanner R.E."/>
            <person name="Neubauer J.D."/>
            <person name="Jurick W.M.II."/>
            <person name="Stott K.A."/>
            <person name="Secor G.A."/>
            <person name="Thomma B.P.H.J."/>
            <person name="Van de Peer Y."/>
            <person name="Townsend C.A."/>
            <person name="Bolton M.D."/>
        </authorList>
    </citation>
    <scope>NUCLEOTIDE SEQUENCE [LARGE SCALE GENOMIC DNA]</scope>
    <source>
        <strain evidence="3">CBS538.71</strain>
    </source>
</reference>
<comment type="caution">
    <text evidence="2">The sequence shown here is derived from an EMBL/GenBank/DDBJ whole genome shotgun (WGS) entry which is preliminary data.</text>
</comment>
<feature type="region of interest" description="Disordered" evidence="1">
    <location>
        <begin position="395"/>
        <end position="474"/>
    </location>
</feature>
<gene>
    <name evidence="2" type="ORF">CBER1_03484</name>
</gene>
<dbReference type="Proteomes" id="UP000237631">
    <property type="component" value="Unassembled WGS sequence"/>
</dbReference>
<evidence type="ECO:0000313" key="3">
    <source>
        <dbReference type="Proteomes" id="UP000237631"/>
    </source>
</evidence>
<accession>A0A2S6CLX6</accession>